<dbReference type="InterPro" id="IPR035969">
    <property type="entry name" value="Rab-GAP_TBC_sf"/>
</dbReference>
<evidence type="ECO:0000313" key="4">
    <source>
        <dbReference type="Proteomes" id="UP000515908"/>
    </source>
</evidence>
<protein>
    <submittedName>
        <fullName evidence="3">Rab-GTPase-TBC domain containing protein, putative</fullName>
    </submittedName>
</protein>
<dbReference type="Proteomes" id="UP000515908">
    <property type="component" value="Chromosome 10"/>
</dbReference>
<feature type="region of interest" description="Disordered" evidence="1">
    <location>
        <begin position="625"/>
        <end position="676"/>
    </location>
</feature>
<proteinExistence type="predicted"/>
<dbReference type="GO" id="GO:0042147">
    <property type="term" value="P:retrograde transport, endosome to Golgi"/>
    <property type="evidence" value="ECO:0007669"/>
    <property type="project" value="InterPro"/>
</dbReference>
<organism evidence="3 4">
    <name type="scientific">Angomonas deanei</name>
    <dbReference type="NCBI Taxonomy" id="59799"/>
    <lineage>
        <taxon>Eukaryota</taxon>
        <taxon>Discoba</taxon>
        <taxon>Euglenozoa</taxon>
        <taxon>Kinetoplastea</taxon>
        <taxon>Metakinetoplastina</taxon>
        <taxon>Trypanosomatida</taxon>
        <taxon>Trypanosomatidae</taxon>
        <taxon>Strigomonadinae</taxon>
        <taxon>Angomonas</taxon>
    </lineage>
</organism>
<evidence type="ECO:0000259" key="2">
    <source>
        <dbReference type="Pfam" id="PF00566"/>
    </source>
</evidence>
<name>A0A7G2CEU0_9TRYP</name>
<accession>A0A7G2CEU0</accession>
<dbReference type="GO" id="GO:0099041">
    <property type="term" value="P:vesicle tethering to Golgi"/>
    <property type="evidence" value="ECO:0007669"/>
    <property type="project" value="TreeGrafter"/>
</dbReference>
<feature type="compositionally biased region" description="Low complexity" evidence="1">
    <location>
        <begin position="641"/>
        <end position="653"/>
    </location>
</feature>
<evidence type="ECO:0000313" key="3">
    <source>
        <dbReference type="EMBL" id="CAD2218276.1"/>
    </source>
</evidence>
<reference evidence="3 4" key="1">
    <citation type="submission" date="2020-08" db="EMBL/GenBank/DDBJ databases">
        <authorList>
            <person name="Newling K."/>
            <person name="Davey J."/>
            <person name="Forrester S."/>
        </authorList>
    </citation>
    <scope>NUCLEOTIDE SEQUENCE [LARGE SCALE GENOMIC DNA]</scope>
    <source>
        <strain evidence="4">Crithidia deanei Carvalho (ATCC PRA-265)</strain>
    </source>
</reference>
<dbReference type="GO" id="GO:0005829">
    <property type="term" value="C:cytosol"/>
    <property type="evidence" value="ECO:0007669"/>
    <property type="project" value="GOC"/>
</dbReference>
<dbReference type="Gene3D" id="1.10.472.80">
    <property type="entry name" value="Ypt/Rab-GAP domain of gyp1p, domain 3"/>
    <property type="match status" value="1"/>
</dbReference>
<dbReference type="GO" id="GO:0005802">
    <property type="term" value="C:trans-Golgi network"/>
    <property type="evidence" value="ECO:0007669"/>
    <property type="project" value="TreeGrafter"/>
</dbReference>
<gene>
    <name evidence="3" type="ORF">ADEAN_000576400</name>
</gene>
<dbReference type="SUPFAM" id="SSF47923">
    <property type="entry name" value="Ypt/Rab-GAP domain of gyp1p"/>
    <property type="match status" value="1"/>
</dbReference>
<dbReference type="VEuPathDB" id="TriTrypDB:ADEAN_000576400"/>
<dbReference type="InterPro" id="IPR039755">
    <property type="entry name" value="TBC1D23"/>
</dbReference>
<evidence type="ECO:0000256" key="1">
    <source>
        <dbReference type="SAM" id="MobiDB-lite"/>
    </source>
</evidence>
<dbReference type="PANTHER" id="PTHR13297">
    <property type="entry name" value="TBC1 DOMAIN FAMILY MEMBER 23-RELATED"/>
    <property type="match status" value="1"/>
</dbReference>
<feature type="domain" description="Rab-GAP TBC" evidence="2">
    <location>
        <begin position="169"/>
        <end position="259"/>
    </location>
</feature>
<sequence>MSTAESPKTEAKVTLEEAKTALFEILDKKTPNTWEQVEVVQKACMRLPTLSTLLTGEKRCQLYEKLLYDEHTKILDLPDNLAEYATKASETHESVAKQLSPLMGPSVEGVSEAELKGFVCYLGTEKGFRFGEKQVGIFFALAAQFHDVPKGDAKANLKRLLNLSVALREEYLISSTLYEKATLSLLRLLLQYHDPALSEALDHQKIEVGRYLLDWSSSLFAKKDDHEAAVHVLDWILILLERNMVPYAALAFLMSNRQAVMGFRTEEETTEYLQTLSFKFSYRKESALNAGLVDGRRIAPLPIWSGKSLMQNADLLVRNTPLSAQNVLECCLWPDTAQLSKSPEALAHHYSLTPCLPIERSDFATSFSTKDATRSAALDYVVIDSRARVSYEHANLPGSIFVGDVAGYDQERLEQLVSRVEEKAKGSHVCVLGTGRAIDEEKNLLKLIAMQLVRKHLPYVGLLYVGFKGLIPMIKQKMIVANLQHPEDMAEETAPLFTNAALDAALDTISSNLPTSEEVRQRAEEVRQKAEELGSLAKERAEAARSWGLGVFSQLQEKISEVRSQGLFTPSTEEAKGTSAASTEPSLIGRIVRPSIAAAFSMGGEADPAEGDDDFDLITSVPKPMKSALPAEETAKKEAQKPQAAPAAAPKPAVHADPTADPNAKKVDEEFEKLFM</sequence>
<dbReference type="Pfam" id="PF00566">
    <property type="entry name" value="RabGAP-TBC"/>
    <property type="match status" value="1"/>
</dbReference>
<dbReference type="EMBL" id="LR877154">
    <property type="protein sequence ID" value="CAD2218276.1"/>
    <property type="molecule type" value="Genomic_DNA"/>
</dbReference>
<dbReference type="PANTHER" id="PTHR13297:SF5">
    <property type="entry name" value="TBC1 DOMAIN FAMILY MEMBER 23"/>
    <property type="match status" value="1"/>
</dbReference>
<dbReference type="InterPro" id="IPR000195">
    <property type="entry name" value="Rab-GAP-TBC_dom"/>
</dbReference>
<feature type="compositionally biased region" description="Basic and acidic residues" evidence="1">
    <location>
        <begin position="663"/>
        <end position="676"/>
    </location>
</feature>
<dbReference type="AlphaFoldDB" id="A0A7G2CEU0"/>
<keyword evidence="4" id="KW-1185">Reference proteome</keyword>
<dbReference type="OrthoDB" id="73307at2759"/>